<dbReference type="AlphaFoldDB" id="A0A382IE84"/>
<dbReference type="EMBL" id="UINC01066858">
    <property type="protein sequence ID" value="SVB97970.1"/>
    <property type="molecule type" value="Genomic_DNA"/>
</dbReference>
<dbReference type="InterPro" id="IPR011659">
    <property type="entry name" value="WD40"/>
</dbReference>
<dbReference type="PANTHER" id="PTHR36842">
    <property type="entry name" value="PROTEIN TOLB HOMOLOG"/>
    <property type="match status" value="1"/>
</dbReference>
<dbReference type="Gene3D" id="2.120.10.30">
    <property type="entry name" value="TolB, C-terminal domain"/>
    <property type="match status" value="2"/>
</dbReference>
<evidence type="ECO:0000256" key="1">
    <source>
        <dbReference type="ARBA" id="ARBA00009820"/>
    </source>
</evidence>
<dbReference type="SUPFAM" id="SSF69304">
    <property type="entry name" value="Tricorn protease N-terminal domain"/>
    <property type="match status" value="1"/>
</dbReference>
<evidence type="ECO:0000313" key="2">
    <source>
        <dbReference type="EMBL" id="SVB97970.1"/>
    </source>
</evidence>
<dbReference type="PANTHER" id="PTHR36842:SF1">
    <property type="entry name" value="PROTEIN TOLB"/>
    <property type="match status" value="1"/>
</dbReference>
<sequence>RGSEGGFGPFVSPDGEWVGFIDVASGRRLQKVSIFGGPPVALAESVSSIRGASWGEDGQIVFGTNTSTLFQVSDGGGEAEALTTLEEGETSHTWPHKIPGREAVVFVASRGTRLTTGQLAVLDLETREVTHLELAGVSPRYVSTGHIVYAAEDGSVRAAAFDVASLSLTGNPVPLVEGVMVKPSGAAAFGISDDGRLVYALGAGAAGSQVSLVWVDRDGREEPLSGLDPGGYESFRLSPDGSRLALDLERSRLWTYDIARGIRNPLTTESGVSDTNPVWMPDGDRIVFTRGNMLLLIAADGTGDAEELLVRNGASQLIPESWSPDGSQLLFTSIGGGRGASDIERLSMEGNRTAEAFINTDQIEGHPIISPDGQWLAYHSDVSGRQEVYVQRFPTLGDRQQISTAGGRAPLWNPDGRELFYRSVDGRQVMAVSVTAGETFTAGVPE</sequence>
<feature type="non-terminal residue" evidence="2">
    <location>
        <position position="1"/>
    </location>
</feature>
<feature type="non-terminal residue" evidence="2">
    <location>
        <position position="446"/>
    </location>
</feature>
<evidence type="ECO:0008006" key="3">
    <source>
        <dbReference type="Google" id="ProtNLM"/>
    </source>
</evidence>
<dbReference type="Gene3D" id="2.120.10.60">
    <property type="entry name" value="Tricorn protease N-terminal domain"/>
    <property type="match status" value="1"/>
</dbReference>
<dbReference type="SUPFAM" id="SSF82171">
    <property type="entry name" value="DPP6 N-terminal domain-like"/>
    <property type="match status" value="1"/>
</dbReference>
<proteinExistence type="inferred from homology"/>
<gene>
    <name evidence="2" type="ORF">METZ01_LOCUS250824</name>
</gene>
<dbReference type="InterPro" id="IPR011042">
    <property type="entry name" value="6-blade_b-propeller_TolB-like"/>
</dbReference>
<dbReference type="Pfam" id="PF07676">
    <property type="entry name" value="PD40"/>
    <property type="match status" value="3"/>
</dbReference>
<name>A0A382IE84_9ZZZZ</name>
<reference evidence="2" key="1">
    <citation type="submission" date="2018-05" db="EMBL/GenBank/DDBJ databases">
        <authorList>
            <person name="Lanie J.A."/>
            <person name="Ng W.-L."/>
            <person name="Kazmierczak K.M."/>
            <person name="Andrzejewski T.M."/>
            <person name="Davidsen T.M."/>
            <person name="Wayne K.J."/>
            <person name="Tettelin H."/>
            <person name="Glass J.I."/>
            <person name="Rusch D."/>
            <person name="Podicherti R."/>
            <person name="Tsui H.-C.T."/>
            <person name="Winkler M.E."/>
        </authorList>
    </citation>
    <scope>NUCLEOTIDE SEQUENCE</scope>
</reference>
<organism evidence="2">
    <name type="scientific">marine metagenome</name>
    <dbReference type="NCBI Taxonomy" id="408172"/>
    <lineage>
        <taxon>unclassified sequences</taxon>
        <taxon>metagenomes</taxon>
        <taxon>ecological metagenomes</taxon>
    </lineage>
</organism>
<accession>A0A382IE84</accession>
<protein>
    <recommendedName>
        <fullName evidence="3">Dipeptidylpeptidase IV N-terminal domain-containing protein</fullName>
    </recommendedName>
</protein>
<comment type="similarity">
    <text evidence="1">Belongs to the TolB family.</text>
</comment>